<dbReference type="InterPro" id="IPR003018">
    <property type="entry name" value="GAF"/>
</dbReference>
<evidence type="ECO:0000259" key="8">
    <source>
        <dbReference type="PROSITE" id="PS50125"/>
    </source>
</evidence>
<evidence type="ECO:0000313" key="9">
    <source>
        <dbReference type="EMBL" id="HFM96412.1"/>
    </source>
</evidence>
<dbReference type="NCBIfam" id="TIGR00229">
    <property type="entry name" value="sensory_box"/>
    <property type="match status" value="1"/>
</dbReference>
<evidence type="ECO:0000256" key="6">
    <source>
        <dbReference type="ARBA" id="ARBA00023136"/>
    </source>
</evidence>
<dbReference type="InterPro" id="IPR001054">
    <property type="entry name" value="A/G_cyclase"/>
</dbReference>
<dbReference type="SUPFAM" id="SSF55073">
    <property type="entry name" value="Nucleotide cyclase"/>
    <property type="match status" value="1"/>
</dbReference>
<dbReference type="Pfam" id="PF01590">
    <property type="entry name" value="GAF"/>
    <property type="match status" value="2"/>
</dbReference>
<comment type="similarity">
    <text evidence="2">Belongs to the adenylyl cyclase class-3 family.</text>
</comment>
<feature type="domain" description="PAS" evidence="7">
    <location>
        <begin position="480"/>
        <end position="532"/>
    </location>
</feature>
<dbReference type="SUPFAM" id="SSF55781">
    <property type="entry name" value="GAF domain-like"/>
    <property type="match status" value="2"/>
</dbReference>
<sequence>MSTTTQHLPEPESNDVIDVATHRETMEQTIMVDAIAVDVIAEVDLSPVAGDKDLSSVASNPQHDVIGNQSGALVTKSGNFATFLAPLTQEKFKEVVTDVEQKLRIVNQTLSMLDMQGFETILEEMLNSITVKTGELLNADRTTIWLLDPEKEELYTTIAQGEGGRSVELRIPADKGIVGEVAVSRRVVNIPYDFYDDPRSAAAQQIDKKNNYRTYTMLTMPLEDEEKNLVAVVQLINKLKSSHALNAPLDEKIDQAGFTVQDEKVFEDFAPSIRLILQSSRSFYVATQRQRAANALIQATQSLSKSSLDLEDTLKKVMDEAKQLMNADRSTLWLIDEEKNQLWTKFPINGKLTEFRIPKDAGFAGQVATTGEPLLIPFDLYDHPNSQTSKETDQKTNYRTCSMLCMPVFNGDGVLIGVTQLVNKIKQGDHPPYDPADYPNAPECWKASFNRTDQEFMETFNIQAGVALQNAKLFETVKQQEQMQRDILRSLTNGVISTDREGNIISANESAKEILGLPETTALEGHNVQELLKIKKADFCKWFNEALISVNTEEYYPDQTLECADDAEERSINLSINRIADANDKTKISGALVVMEDISDEKRLKLTMSRYMSEEVARQLLENPDAAKMGGDRKEVSVLFSDIRSYTTITETLTAEEVVKMLNDYFEKMVDAVFQYKGTLDKYIGDAIMAVFGSPLPLKDHEWMAVQTAIKMRERLKEFNNEWTHQNGHQNSDRYKPIRIGIGINSDTVISGNIGSTKRMEFTAIGDGVNLGSRLESASKQYGTDIVISEYTYRPCADRVWARELDYIRVKGKNKPVAVYELVGLRTDPLPEDVERVIEHYHKGLHHYRDRNFPMAMAEFATVQTIHPDDKSAKLHIERCSYWLSNPPAEEWDGSWALESK</sequence>
<dbReference type="Gene3D" id="3.30.450.40">
    <property type="match status" value="2"/>
</dbReference>
<reference evidence="9" key="1">
    <citation type="journal article" date="2020" name="mSystems">
        <title>Genome- and Community-Level Interaction Insights into Carbon Utilization and Element Cycling Functions of Hydrothermarchaeota in Hydrothermal Sediment.</title>
        <authorList>
            <person name="Zhou Z."/>
            <person name="Liu Y."/>
            <person name="Xu W."/>
            <person name="Pan J."/>
            <person name="Luo Z.H."/>
            <person name="Li M."/>
        </authorList>
    </citation>
    <scope>NUCLEOTIDE SEQUENCE [LARGE SCALE GENOMIC DNA]</scope>
    <source>
        <strain evidence="9">SpSt-418</strain>
    </source>
</reference>
<dbReference type="Pfam" id="PF00211">
    <property type="entry name" value="Guanylate_cyc"/>
    <property type="match status" value="1"/>
</dbReference>
<dbReference type="GO" id="GO:0004016">
    <property type="term" value="F:adenylate cyclase activity"/>
    <property type="evidence" value="ECO:0007669"/>
    <property type="project" value="UniProtKB-ARBA"/>
</dbReference>
<keyword evidence="5" id="KW-1133">Transmembrane helix</keyword>
<evidence type="ECO:0000256" key="3">
    <source>
        <dbReference type="ARBA" id="ARBA00022475"/>
    </source>
</evidence>
<dbReference type="EMBL" id="DSRU01000022">
    <property type="protein sequence ID" value="HFM96412.1"/>
    <property type="molecule type" value="Genomic_DNA"/>
</dbReference>
<dbReference type="SMART" id="SM00065">
    <property type="entry name" value="GAF"/>
    <property type="match status" value="2"/>
</dbReference>
<accession>A0A7C3PA58</accession>
<evidence type="ECO:0000256" key="4">
    <source>
        <dbReference type="ARBA" id="ARBA00022692"/>
    </source>
</evidence>
<feature type="domain" description="Guanylate cyclase" evidence="8">
    <location>
        <begin position="637"/>
        <end position="776"/>
    </location>
</feature>
<dbReference type="CDD" id="cd00130">
    <property type="entry name" value="PAS"/>
    <property type="match status" value="1"/>
</dbReference>
<dbReference type="InterPro" id="IPR029016">
    <property type="entry name" value="GAF-like_dom_sf"/>
</dbReference>
<evidence type="ECO:0000256" key="5">
    <source>
        <dbReference type="ARBA" id="ARBA00022989"/>
    </source>
</evidence>
<organism evidence="9">
    <name type="scientific">Oscillatoriales cyanobacterium SpSt-418</name>
    <dbReference type="NCBI Taxonomy" id="2282169"/>
    <lineage>
        <taxon>Bacteria</taxon>
        <taxon>Bacillati</taxon>
        <taxon>Cyanobacteriota</taxon>
        <taxon>Cyanophyceae</taxon>
        <taxon>Oscillatoriophycideae</taxon>
        <taxon>Oscillatoriales</taxon>
    </lineage>
</organism>
<dbReference type="Gene3D" id="3.30.450.20">
    <property type="entry name" value="PAS domain"/>
    <property type="match status" value="1"/>
</dbReference>
<dbReference type="PANTHER" id="PTHR43081">
    <property type="entry name" value="ADENYLATE CYCLASE, TERMINAL-DIFFERENTIATION SPECIFIC-RELATED"/>
    <property type="match status" value="1"/>
</dbReference>
<dbReference type="GO" id="GO:0035556">
    <property type="term" value="P:intracellular signal transduction"/>
    <property type="evidence" value="ECO:0007669"/>
    <property type="project" value="InterPro"/>
</dbReference>
<evidence type="ECO:0000256" key="1">
    <source>
        <dbReference type="ARBA" id="ARBA00004196"/>
    </source>
</evidence>
<evidence type="ECO:0000256" key="2">
    <source>
        <dbReference type="ARBA" id="ARBA00005381"/>
    </source>
</evidence>
<dbReference type="FunFam" id="3.30.70.1230:FF:000016">
    <property type="entry name" value="Adenylate/guanylate cyclase domain-containing protein"/>
    <property type="match status" value="1"/>
</dbReference>
<dbReference type="InterPro" id="IPR035965">
    <property type="entry name" value="PAS-like_dom_sf"/>
</dbReference>
<dbReference type="CDD" id="cd07302">
    <property type="entry name" value="CHD"/>
    <property type="match status" value="1"/>
</dbReference>
<dbReference type="InterPro" id="IPR050697">
    <property type="entry name" value="Adenylyl/Guanylyl_Cyclase_3/4"/>
</dbReference>
<dbReference type="Gene3D" id="3.30.70.1230">
    <property type="entry name" value="Nucleotide cyclase"/>
    <property type="match status" value="1"/>
</dbReference>
<dbReference type="AlphaFoldDB" id="A0A7C3PA58"/>
<dbReference type="GO" id="GO:0030313">
    <property type="term" value="C:cell envelope"/>
    <property type="evidence" value="ECO:0007669"/>
    <property type="project" value="UniProtKB-SubCell"/>
</dbReference>
<dbReference type="SUPFAM" id="SSF55785">
    <property type="entry name" value="PYP-like sensor domain (PAS domain)"/>
    <property type="match status" value="1"/>
</dbReference>
<dbReference type="GO" id="GO:0006171">
    <property type="term" value="P:cAMP biosynthetic process"/>
    <property type="evidence" value="ECO:0007669"/>
    <property type="project" value="TreeGrafter"/>
</dbReference>
<gene>
    <name evidence="9" type="ORF">ENR64_01350</name>
</gene>
<dbReference type="PROSITE" id="PS50112">
    <property type="entry name" value="PAS"/>
    <property type="match status" value="1"/>
</dbReference>
<name>A0A7C3PA58_9CYAN</name>
<dbReference type="InterPro" id="IPR000014">
    <property type="entry name" value="PAS"/>
</dbReference>
<dbReference type="SMART" id="SM00091">
    <property type="entry name" value="PAS"/>
    <property type="match status" value="1"/>
</dbReference>
<dbReference type="PROSITE" id="PS50125">
    <property type="entry name" value="GUANYLATE_CYCLASE_2"/>
    <property type="match status" value="1"/>
</dbReference>
<comment type="subcellular location">
    <subcellularLocation>
        <location evidence="1">Cell envelope</location>
    </subcellularLocation>
</comment>
<dbReference type="SMART" id="SM00044">
    <property type="entry name" value="CYCc"/>
    <property type="match status" value="1"/>
</dbReference>
<evidence type="ECO:0000259" key="7">
    <source>
        <dbReference type="PROSITE" id="PS50112"/>
    </source>
</evidence>
<keyword evidence="6" id="KW-0472">Membrane</keyword>
<dbReference type="PANTHER" id="PTHR43081:SF1">
    <property type="entry name" value="ADENYLATE CYCLASE, TERMINAL-DIFFERENTIATION SPECIFIC"/>
    <property type="match status" value="1"/>
</dbReference>
<proteinExistence type="inferred from homology"/>
<dbReference type="Pfam" id="PF13426">
    <property type="entry name" value="PAS_9"/>
    <property type="match status" value="1"/>
</dbReference>
<keyword evidence="3" id="KW-1003">Cell membrane</keyword>
<dbReference type="InterPro" id="IPR029787">
    <property type="entry name" value="Nucleotide_cyclase"/>
</dbReference>
<comment type="caution">
    <text evidence="9">The sequence shown here is derived from an EMBL/GenBank/DDBJ whole genome shotgun (WGS) entry which is preliminary data.</text>
</comment>
<protein>
    <submittedName>
        <fullName evidence="9">Adenylate/guanylate cyclase domain-containing protein</fullName>
    </submittedName>
</protein>
<keyword evidence="4" id="KW-0812">Transmembrane</keyword>